<feature type="transmembrane region" description="Helical" evidence="1">
    <location>
        <begin position="34"/>
        <end position="54"/>
    </location>
</feature>
<keyword evidence="3" id="KW-1185">Reference proteome</keyword>
<keyword evidence="1" id="KW-0472">Membrane</keyword>
<dbReference type="Proteomes" id="UP000294796">
    <property type="component" value="Unassembled WGS sequence"/>
</dbReference>
<evidence type="ECO:0000313" key="3">
    <source>
        <dbReference type="Proteomes" id="UP000294796"/>
    </source>
</evidence>
<comment type="caution">
    <text evidence="2">The sequence shown here is derived from an EMBL/GenBank/DDBJ whole genome shotgun (WGS) entry which is preliminary data.</text>
</comment>
<evidence type="ECO:0000256" key="1">
    <source>
        <dbReference type="SAM" id="Phobius"/>
    </source>
</evidence>
<accession>A0A4V3AML4</accession>
<dbReference type="AlphaFoldDB" id="A0A4V3AML4"/>
<dbReference type="RefSeq" id="WP_133320643.1">
    <property type="nucleotide sequence ID" value="NZ_SMTF01000002.1"/>
</dbReference>
<reference evidence="2 3" key="1">
    <citation type="submission" date="2019-03" db="EMBL/GenBank/DDBJ databases">
        <title>Luteimonas zhaokaii sp.nov., isolated from the rectal contents of Plateau pika in Yushu, Qinghai Province, China.</title>
        <authorList>
            <person name="Zhang G."/>
        </authorList>
    </citation>
    <scope>NUCLEOTIDE SEQUENCE [LARGE SCALE GENOMIC DNA]</scope>
    <source>
        <strain evidence="2 3">B9</strain>
    </source>
</reference>
<evidence type="ECO:0000313" key="2">
    <source>
        <dbReference type="EMBL" id="TDK27143.1"/>
    </source>
</evidence>
<gene>
    <name evidence="2" type="ORF">E2F46_02715</name>
</gene>
<feature type="transmembrane region" description="Helical" evidence="1">
    <location>
        <begin position="9"/>
        <end position="28"/>
    </location>
</feature>
<proteinExistence type="predicted"/>
<organism evidence="2 3">
    <name type="scientific">Luteimonas aestuarii</name>
    <dbReference type="NCBI Taxonomy" id="453837"/>
    <lineage>
        <taxon>Bacteria</taxon>
        <taxon>Pseudomonadati</taxon>
        <taxon>Pseudomonadota</taxon>
        <taxon>Gammaproteobacteria</taxon>
        <taxon>Lysobacterales</taxon>
        <taxon>Lysobacteraceae</taxon>
        <taxon>Luteimonas</taxon>
    </lineage>
</organism>
<keyword evidence="1" id="KW-0812">Transmembrane</keyword>
<dbReference type="EMBL" id="SMTF01000002">
    <property type="protein sequence ID" value="TDK27143.1"/>
    <property type="molecule type" value="Genomic_DNA"/>
</dbReference>
<sequence>MTRPKVHRIVTGAFGLLFVALAIAILAVSERTAGPLVAAAGVGFLGIDAVLSAFRGKPSVLSRIGPLP</sequence>
<protein>
    <submittedName>
        <fullName evidence="2">Uncharacterized protein</fullName>
    </submittedName>
</protein>
<dbReference type="OrthoDB" id="10002644at2"/>
<keyword evidence="1" id="KW-1133">Transmembrane helix</keyword>
<name>A0A4V3AML4_9GAMM</name>